<protein>
    <submittedName>
        <fullName evidence="2">Uncharacterized protein</fullName>
    </submittedName>
</protein>
<organism evidence="2 3">
    <name type="scientific">Caerostris darwini</name>
    <dbReference type="NCBI Taxonomy" id="1538125"/>
    <lineage>
        <taxon>Eukaryota</taxon>
        <taxon>Metazoa</taxon>
        <taxon>Ecdysozoa</taxon>
        <taxon>Arthropoda</taxon>
        <taxon>Chelicerata</taxon>
        <taxon>Arachnida</taxon>
        <taxon>Araneae</taxon>
        <taxon>Araneomorphae</taxon>
        <taxon>Entelegynae</taxon>
        <taxon>Araneoidea</taxon>
        <taxon>Araneidae</taxon>
        <taxon>Caerostris</taxon>
    </lineage>
</organism>
<dbReference type="EMBL" id="BPLQ01014924">
    <property type="protein sequence ID" value="GIY84308.1"/>
    <property type="molecule type" value="Genomic_DNA"/>
</dbReference>
<feature type="compositionally biased region" description="Polar residues" evidence="1">
    <location>
        <begin position="10"/>
        <end position="24"/>
    </location>
</feature>
<feature type="non-terminal residue" evidence="2">
    <location>
        <position position="1"/>
    </location>
</feature>
<sequence>EQMDFASAEGASSSQDHPRTTQPVTHLEFIPDKTQPEINCEGLRRTTAALKKVTSDIEMSIQILEGSW</sequence>
<comment type="caution">
    <text evidence="2">The sequence shown here is derived from an EMBL/GenBank/DDBJ whole genome shotgun (WGS) entry which is preliminary data.</text>
</comment>
<evidence type="ECO:0000313" key="2">
    <source>
        <dbReference type="EMBL" id="GIY84308.1"/>
    </source>
</evidence>
<dbReference type="AlphaFoldDB" id="A0AAV4WPT7"/>
<name>A0AAV4WPT7_9ARAC</name>
<feature type="region of interest" description="Disordered" evidence="1">
    <location>
        <begin position="1"/>
        <end position="26"/>
    </location>
</feature>
<gene>
    <name evidence="2" type="ORF">CDAR_299301</name>
</gene>
<proteinExistence type="predicted"/>
<reference evidence="2 3" key="1">
    <citation type="submission" date="2021-06" db="EMBL/GenBank/DDBJ databases">
        <title>Caerostris darwini draft genome.</title>
        <authorList>
            <person name="Kono N."/>
            <person name="Arakawa K."/>
        </authorList>
    </citation>
    <scope>NUCLEOTIDE SEQUENCE [LARGE SCALE GENOMIC DNA]</scope>
</reference>
<accession>A0AAV4WPT7</accession>
<evidence type="ECO:0000256" key="1">
    <source>
        <dbReference type="SAM" id="MobiDB-lite"/>
    </source>
</evidence>
<keyword evidence="3" id="KW-1185">Reference proteome</keyword>
<evidence type="ECO:0000313" key="3">
    <source>
        <dbReference type="Proteomes" id="UP001054837"/>
    </source>
</evidence>
<dbReference type="Proteomes" id="UP001054837">
    <property type="component" value="Unassembled WGS sequence"/>
</dbReference>